<dbReference type="VEuPathDB" id="FungiDB:CPAG_05310"/>
<evidence type="ECO:0000256" key="1">
    <source>
        <dbReference type="SAM" id="MobiDB-lite"/>
    </source>
</evidence>
<dbReference type="Proteomes" id="UP000054567">
    <property type="component" value="Unassembled WGS sequence"/>
</dbReference>
<feature type="region of interest" description="Disordered" evidence="1">
    <location>
        <begin position="1"/>
        <end position="49"/>
    </location>
</feature>
<feature type="compositionally biased region" description="Basic and acidic residues" evidence="1">
    <location>
        <begin position="24"/>
        <end position="39"/>
    </location>
</feature>
<reference evidence="2 3" key="1">
    <citation type="submission" date="2007-06" db="EMBL/GenBank/DDBJ databases">
        <title>The Genome Sequence of Coccidioides posadasii RMSCC_3488.</title>
        <authorList>
            <consortium name="Coccidioides Genome Resources Consortium"/>
            <consortium name="The Broad Institute Genome Sequencing Platform"/>
            <person name="Henn M.R."/>
            <person name="Sykes S."/>
            <person name="Young S."/>
            <person name="Jaffe D."/>
            <person name="Berlin A."/>
            <person name="Alvarez P."/>
            <person name="Butler J."/>
            <person name="Gnerre S."/>
            <person name="Grabherr M."/>
            <person name="Mauceli E."/>
            <person name="Brockman W."/>
            <person name="Kodira C."/>
            <person name="Alvarado L."/>
            <person name="Zeng Q."/>
            <person name="Crawford M."/>
            <person name="Antoine C."/>
            <person name="Devon K."/>
            <person name="Galgiani J."/>
            <person name="Orsborn K."/>
            <person name="Lewis M.L."/>
            <person name="Nusbaum C."/>
            <person name="Galagan J."/>
            <person name="Birren B."/>
        </authorList>
    </citation>
    <scope>NUCLEOTIDE SEQUENCE [LARGE SCALE GENOMIC DNA]</scope>
    <source>
        <strain evidence="2 3">RMSCC 3488</strain>
    </source>
</reference>
<evidence type="ECO:0000313" key="2">
    <source>
        <dbReference type="EMBL" id="KMM68987.1"/>
    </source>
</evidence>
<sequence length="100" mass="10677">MACVTGSEKQKREAGMQRAAQTGDARKSGKEEIAADKPATHSSHSGNLPVVCGRRDHHVTACTAERSFRLFAADISCSRLQCSEEAAGQDELLCSEELGV</sequence>
<dbReference type="EMBL" id="DS268111">
    <property type="protein sequence ID" value="KMM68987.1"/>
    <property type="molecule type" value="Genomic_DNA"/>
</dbReference>
<gene>
    <name evidence="2" type="ORF">CPAG_05310</name>
</gene>
<reference evidence="3" key="3">
    <citation type="journal article" date="2010" name="Genome Res.">
        <title>Population genomic sequencing of Coccidioides fungi reveals recent hybridization and transposon control.</title>
        <authorList>
            <person name="Neafsey D.E."/>
            <person name="Barker B.M."/>
            <person name="Sharpton T.J."/>
            <person name="Stajich J.E."/>
            <person name="Park D.J."/>
            <person name="Whiston E."/>
            <person name="Hung C.-Y."/>
            <person name="McMahan C."/>
            <person name="White J."/>
            <person name="Sykes S."/>
            <person name="Heiman D."/>
            <person name="Young S."/>
            <person name="Zeng Q."/>
            <person name="Abouelleil A."/>
            <person name="Aftuck L."/>
            <person name="Bessette D."/>
            <person name="Brown A."/>
            <person name="FitzGerald M."/>
            <person name="Lui A."/>
            <person name="Macdonald J.P."/>
            <person name="Priest M."/>
            <person name="Orbach M.J."/>
            <person name="Galgiani J.N."/>
            <person name="Kirkland T.N."/>
            <person name="Cole G.T."/>
            <person name="Birren B.W."/>
            <person name="Henn M.R."/>
            <person name="Taylor J.W."/>
            <person name="Rounsley S.D."/>
        </authorList>
    </citation>
    <scope>NUCLEOTIDE SEQUENCE [LARGE SCALE GENOMIC DNA]</scope>
    <source>
        <strain evidence="3">RMSCC 3488</strain>
    </source>
</reference>
<dbReference type="AlphaFoldDB" id="A0A0J6IBG0"/>
<evidence type="ECO:0000313" key="3">
    <source>
        <dbReference type="Proteomes" id="UP000054567"/>
    </source>
</evidence>
<proteinExistence type="predicted"/>
<protein>
    <submittedName>
        <fullName evidence="2">Uncharacterized protein</fullName>
    </submittedName>
</protein>
<reference evidence="3" key="2">
    <citation type="journal article" date="2009" name="Genome Res.">
        <title>Comparative genomic analyses of the human fungal pathogens Coccidioides and their relatives.</title>
        <authorList>
            <person name="Sharpton T.J."/>
            <person name="Stajich J.E."/>
            <person name="Rounsley S.D."/>
            <person name="Gardner M.J."/>
            <person name="Wortman J.R."/>
            <person name="Jordar V.S."/>
            <person name="Maiti R."/>
            <person name="Kodira C.D."/>
            <person name="Neafsey D.E."/>
            <person name="Zeng Q."/>
            <person name="Hung C.-Y."/>
            <person name="McMahan C."/>
            <person name="Muszewska A."/>
            <person name="Grynberg M."/>
            <person name="Mandel M.A."/>
            <person name="Kellner E.M."/>
            <person name="Barker B.M."/>
            <person name="Galgiani J.N."/>
            <person name="Orbach M.J."/>
            <person name="Kirkland T.N."/>
            <person name="Cole G.T."/>
            <person name="Henn M.R."/>
            <person name="Birren B.W."/>
            <person name="Taylor J.W."/>
        </authorList>
    </citation>
    <scope>NUCLEOTIDE SEQUENCE [LARGE SCALE GENOMIC DNA]</scope>
    <source>
        <strain evidence="3">RMSCC 3488</strain>
    </source>
</reference>
<accession>A0A0J6IBG0</accession>
<name>A0A0J6IBG0_COCPO</name>
<organism evidence="2 3">
    <name type="scientific">Coccidioides posadasii RMSCC 3488</name>
    <dbReference type="NCBI Taxonomy" id="454284"/>
    <lineage>
        <taxon>Eukaryota</taxon>
        <taxon>Fungi</taxon>
        <taxon>Dikarya</taxon>
        <taxon>Ascomycota</taxon>
        <taxon>Pezizomycotina</taxon>
        <taxon>Eurotiomycetes</taxon>
        <taxon>Eurotiomycetidae</taxon>
        <taxon>Onygenales</taxon>
        <taxon>Onygenaceae</taxon>
        <taxon>Coccidioides</taxon>
    </lineage>
</organism>